<evidence type="ECO:0000256" key="1">
    <source>
        <dbReference type="SAM" id="MobiDB-lite"/>
    </source>
</evidence>
<dbReference type="Proteomes" id="UP001172159">
    <property type="component" value="Unassembled WGS sequence"/>
</dbReference>
<gene>
    <name evidence="2" type="ORF">B0T21DRAFT_6589</name>
</gene>
<dbReference type="AlphaFoldDB" id="A0AA40K6C7"/>
<name>A0AA40K6C7_9PEZI</name>
<dbReference type="EMBL" id="JAUKTV010000001">
    <property type="protein sequence ID" value="KAK0747555.1"/>
    <property type="molecule type" value="Genomic_DNA"/>
</dbReference>
<comment type="caution">
    <text evidence="2">The sequence shown here is derived from an EMBL/GenBank/DDBJ whole genome shotgun (WGS) entry which is preliminary data.</text>
</comment>
<accession>A0AA40K6C7</accession>
<protein>
    <submittedName>
        <fullName evidence="2">Uncharacterized protein</fullName>
    </submittedName>
</protein>
<evidence type="ECO:0000313" key="2">
    <source>
        <dbReference type="EMBL" id="KAK0747555.1"/>
    </source>
</evidence>
<feature type="region of interest" description="Disordered" evidence="1">
    <location>
        <begin position="173"/>
        <end position="211"/>
    </location>
</feature>
<proteinExistence type="predicted"/>
<evidence type="ECO:0000313" key="3">
    <source>
        <dbReference type="Proteomes" id="UP001172159"/>
    </source>
</evidence>
<reference evidence="2" key="1">
    <citation type="submission" date="2023-06" db="EMBL/GenBank/DDBJ databases">
        <title>Genome-scale phylogeny and comparative genomics of the fungal order Sordariales.</title>
        <authorList>
            <consortium name="Lawrence Berkeley National Laboratory"/>
            <person name="Hensen N."/>
            <person name="Bonometti L."/>
            <person name="Westerberg I."/>
            <person name="Brannstrom I.O."/>
            <person name="Guillou S."/>
            <person name="Cros-Aarteil S."/>
            <person name="Calhoun S."/>
            <person name="Haridas S."/>
            <person name="Kuo A."/>
            <person name="Mondo S."/>
            <person name="Pangilinan J."/>
            <person name="Riley R."/>
            <person name="Labutti K."/>
            <person name="Andreopoulos B."/>
            <person name="Lipzen A."/>
            <person name="Chen C."/>
            <person name="Yanf M."/>
            <person name="Daum C."/>
            <person name="Ng V."/>
            <person name="Clum A."/>
            <person name="Steindorff A."/>
            <person name="Ohm R."/>
            <person name="Martin F."/>
            <person name="Silar P."/>
            <person name="Natvig D."/>
            <person name="Lalanne C."/>
            <person name="Gautier V."/>
            <person name="Ament-Velasquez S.L."/>
            <person name="Kruys A."/>
            <person name="Hutchinson M.I."/>
            <person name="Powell A.J."/>
            <person name="Barry K."/>
            <person name="Miller A.N."/>
            <person name="Grigoriev I.V."/>
            <person name="Debuchy R."/>
            <person name="Gladieux P."/>
            <person name="Thoren M.H."/>
            <person name="Johannesson H."/>
        </authorList>
    </citation>
    <scope>NUCLEOTIDE SEQUENCE</scope>
    <source>
        <strain evidence="2">CBS 540.89</strain>
    </source>
</reference>
<keyword evidence="3" id="KW-1185">Reference proteome</keyword>
<sequence>MQAIAASLLPSLTTRTTASNNFGDGPITTRVIKPLFVACTHDSTWLTTFPIQVISHLVPQERHLAVHTEGSVLYGSFAFPAPNVALPSSGFTGSPLCGTLTVLFLLSVNRCQTLVNRGRPVEASNILFLASSQHPITTNLIGSDSDLQVLDTDQNWTHHDGSGTLPPFLTRHTVPSTPARHASSTGSRPQGPCPTPAVGSTARPHAFLTSC</sequence>
<organism evidence="2 3">
    <name type="scientific">Apiosordaria backusii</name>
    <dbReference type="NCBI Taxonomy" id="314023"/>
    <lineage>
        <taxon>Eukaryota</taxon>
        <taxon>Fungi</taxon>
        <taxon>Dikarya</taxon>
        <taxon>Ascomycota</taxon>
        <taxon>Pezizomycotina</taxon>
        <taxon>Sordariomycetes</taxon>
        <taxon>Sordariomycetidae</taxon>
        <taxon>Sordariales</taxon>
        <taxon>Lasiosphaeriaceae</taxon>
        <taxon>Apiosordaria</taxon>
    </lineage>
</organism>